<feature type="transmembrane region" description="Helical" evidence="10">
    <location>
        <begin position="105"/>
        <end position="122"/>
    </location>
</feature>
<evidence type="ECO:0000256" key="10">
    <source>
        <dbReference type="SAM" id="Phobius"/>
    </source>
</evidence>
<reference evidence="13 14" key="1">
    <citation type="submission" date="2018-10" db="EMBL/GenBank/DDBJ databases">
        <title>Genomic Encyclopedia of Type Strains, Phase IV (KMG-IV): sequencing the most valuable type-strain genomes for metagenomic binning, comparative biology and taxonomic classification.</title>
        <authorList>
            <person name="Goeker M."/>
        </authorList>
    </citation>
    <scope>NUCLEOTIDE SEQUENCE [LARGE SCALE GENOMIC DNA]</scope>
    <source>
        <strain evidence="13 14">DSM 19791</strain>
    </source>
</reference>
<feature type="transmembrane region" description="Helical" evidence="10">
    <location>
        <begin position="230"/>
        <end position="248"/>
    </location>
</feature>
<sequence length="262" mass="27059">MPVIGNAGLLLACGFLAGAIIGSFLALVAARLPEGRPVVRGRSACDACGRTLGPLELVPLFSALALRGRCRGCGAAIPAFTWIMELLAGLVGLLAVLLARVPADLVWAVFGWLLLLLAALDLRHYWLPQRLTVLLALSGIAALFTTHGDVAASLIGGAAGFLGLEAVRLGYRALRGREGMGGGDPLLLGGIGLWMGWQALPFVVIVASLVGFALIALWKLRGVEVGAATRIPLGACLAIAAIGVWAAAARVPFVPLALLYAF</sequence>
<dbReference type="InterPro" id="IPR010627">
    <property type="entry name" value="Prepilin_pept_A24_N"/>
</dbReference>
<keyword evidence="9" id="KW-0808">Transferase</keyword>
<dbReference type="InterPro" id="IPR050882">
    <property type="entry name" value="Prepilin_peptidase/N-MTase"/>
</dbReference>
<evidence type="ECO:0000313" key="14">
    <source>
        <dbReference type="Proteomes" id="UP000276029"/>
    </source>
</evidence>
<dbReference type="EC" id="3.4.23.43" evidence="9"/>
<dbReference type="EMBL" id="RBWX01000007">
    <property type="protein sequence ID" value="RKS91259.1"/>
    <property type="molecule type" value="Genomic_DNA"/>
</dbReference>
<dbReference type="Pfam" id="PF01478">
    <property type="entry name" value="Peptidase_A24"/>
    <property type="match status" value="1"/>
</dbReference>
<evidence type="ECO:0000256" key="4">
    <source>
        <dbReference type="ARBA" id="ARBA00022519"/>
    </source>
</evidence>
<gene>
    <name evidence="13" type="ORF">DFR51_0818</name>
</gene>
<dbReference type="Gene3D" id="1.20.120.1220">
    <property type="match status" value="1"/>
</dbReference>
<dbReference type="InterPro" id="IPR014032">
    <property type="entry name" value="Peptidase_A24A_bac"/>
</dbReference>
<keyword evidence="6 10" id="KW-1133">Transmembrane helix</keyword>
<dbReference type="Proteomes" id="UP000276029">
    <property type="component" value="Unassembled WGS sequence"/>
</dbReference>
<keyword evidence="14" id="KW-1185">Reference proteome</keyword>
<feature type="transmembrane region" description="Helical" evidence="10">
    <location>
        <begin position="195"/>
        <end position="218"/>
    </location>
</feature>
<comment type="subcellular location">
    <subcellularLocation>
        <location evidence="1">Cell inner membrane</location>
        <topology evidence="1">Multi-pass membrane protein</topology>
    </subcellularLocation>
    <subcellularLocation>
        <location evidence="9">Cell membrane</location>
        <topology evidence="9">Multi-pass membrane protein</topology>
    </subcellularLocation>
</comment>
<evidence type="ECO:0000256" key="1">
    <source>
        <dbReference type="ARBA" id="ARBA00004429"/>
    </source>
</evidence>
<evidence type="ECO:0000256" key="8">
    <source>
        <dbReference type="RuleBase" id="RU003793"/>
    </source>
</evidence>
<keyword evidence="9" id="KW-0511">Multifunctional enzyme</keyword>
<feature type="domain" description="Prepilin type IV endopeptidase peptidase" evidence="11">
    <location>
        <begin position="109"/>
        <end position="214"/>
    </location>
</feature>
<evidence type="ECO:0000259" key="11">
    <source>
        <dbReference type="Pfam" id="PF01478"/>
    </source>
</evidence>
<protein>
    <recommendedName>
        <fullName evidence="9">Prepilin leader peptidase/N-methyltransferase</fullName>
        <ecNumber evidence="9">2.1.1.-</ecNumber>
        <ecNumber evidence="9">3.4.23.43</ecNumber>
    </recommendedName>
</protein>
<proteinExistence type="inferred from homology"/>
<dbReference type="PRINTS" id="PR00864">
    <property type="entry name" value="PREPILNPTASE"/>
</dbReference>
<name>A0ABX9T1G6_SPHMI</name>
<comment type="function">
    <text evidence="9">Plays an essential role in type IV pili and type II pseudopili formation by proteolytically removing the leader sequence from substrate proteins and subsequently monomethylating the alpha-amino group of the newly exposed N-terminal phenylalanine.</text>
</comment>
<keyword evidence="3" id="KW-1003">Cell membrane</keyword>
<accession>A0ABX9T1G6</accession>
<evidence type="ECO:0000256" key="6">
    <source>
        <dbReference type="ARBA" id="ARBA00022989"/>
    </source>
</evidence>
<dbReference type="Pfam" id="PF06750">
    <property type="entry name" value="A24_N_bact"/>
    <property type="match status" value="1"/>
</dbReference>
<keyword evidence="4" id="KW-0997">Cell inner membrane</keyword>
<keyword evidence="7 10" id="KW-0472">Membrane</keyword>
<dbReference type="RefSeq" id="WP_243445615.1">
    <property type="nucleotide sequence ID" value="NZ_AP018711.1"/>
</dbReference>
<evidence type="ECO:0000259" key="12">
    <source>
        <dbReference type="Pfam" id="PF06750"/>
    </source>
</evidence>
<dbReference type="PANTHER" id="PTHR30487:SF0">
    <property type="entry name" value="PREPILIN LEADER PEPTIDASE_N-METHYLTRANSFERASE-RELATED"/>
    <property type="match status" value="1"/>
</dbReference>
<comment type="catalytic activity">
    <reaction evidence="9">
        <text>Typically cleaves a -Gly-|-Phe- bond to release an N-terminal, basic peptide of 5-8 residues from type IV prepilin, and then N-methylates the new N-terminal amino group, the methyl donor being S-adenosyl-L-methionine.</text>
        <dbReference type="EC" id="3.4.23.43"/>
    </reaction>
</comment>
<keyword evidence="5 9" id="KW-0812">Transmembrane</keyword>
<organism evidence="13 14">
    <name type="scientific">Sphingosinicella microcystinivorans</name>
    <dbReference type="NCBI Taxonomy" id="335406"/>
    <lineage>
        <taxon>Bacteria</taxon>
        <taxon>Pseudomonadati</taxon>
        <taxon>Pseudomonadota</taxon>
        <taxon>Alphaproteobacteria</taxon>
        <taxon>Sphingomonadales</taxon>
        <taxon>Sphingosinicellaceae</taxon>
        <taxon>Sphingosinicella</taxon>
    </lineage>
</organism>
<dbReference type="InterPro" id="IPR000045">
    <property type="entry name" value="Prepilin_IV_endopep_pep"/>
</dbReference>
<comment type="similarity">
    <text evidence="2 8">Belongs to the peptidase A24 family.</text>
</comment>
<keyword evidence="9" id="KW-0645">Protease</keyword>
<dbReference type="EC" id="2.1.1.-" evidence="9"/>
<feature type="domain" description="Prepilin peptidase A24 N-terminal" evidence="12">
    <location>
        <begin position="17"/>
        <end position="96"/>
    </location>
</feature>
<evidence type="ECO:0000256" key="9">
    <source>
        <dbReference type="RuleBase" id="RU003794"/>
    </source>
</evidence>
<evidence type="ECO:0000256" key="3">
    <source>
        <dbReference type="ARBA" id="ARBA00022475"/>
    </source>
</evidence>
<keyword evidence="9" id="KW-0378">Hydrolase</keyword>
<keyword evidence="9" id="KW-0489">Methyltransferase</keyword>
<dbReference type="PANTHER" id="PTHR30487">
    <property type="entry name" value="TYPE 4 PREPILIN-LIKE PROTEINS LEADER PEPTIDE-PROCESSING ENZYME"/>
    <property type="match status" value="1"/>
</dbReference>
<feature type="transmembrane region" description="Helical" evidence="10">
    <location>
        <begin position="6"/>
        <end position="30"/>
    </location>
</feature>
<evidence type="ECO:0000256" key="7">
    <source>
        <dbReference type="ARBA" id="ARBA00023136"/>
    </source>
</evidence>
<evidence type="ECO:0000313" key="13">
    <source>
        <dbReference type="EMBL" id="RKS91259.1"/>
    </source>
</evidence>
<evidence type="ECO:0000256" key="2">
    <source>
        <dbReference type="ARBA" id="ARBA00005801"/>
    </source>
</evidence>
<comment type="caution">
    <text evidence="13">The sequence shown here is derived from an EMBL/GenBank/DDBJ whole genome shotgun (WGS) entry which is preliminary data.</text>
</comment>
<evidence type="ECO:0000256" key="5">
    <source>
        <dbReference type="ARBA" id="ARBA00022692"/>
    </source>
</evidence>
<feature type="transmembrane region" description="Helical" evidence="10">
    <location>
        <begin position="75"/>
        <end position="99"/>
    </location>
</feature>